<dbReference type="FunFam" id="3.40.50.300:FF:001122">
    <property type="entry name" value="AAA-ATPase ASD, mitochondrial"/>
    <property type="match status" value="1"/>
</dbReference>
<dbReference type="InterPro" id="IPR058017">
    <property type="entry name" value="At3g28540-like_C"/>
</dbReference>
<evidence type="ECO:0000256" key="4">
    <source>
        <dbReference type="ARBA" id="ARBA00022840"/>
    </source>
</evidence>
<dbReference type="GO" id="GO:0005524">
    <property type="term" value="F:ATP binding"/>
    <property type="evidence" value="ECO:0007669"/>
    <property type="project" value="UniProtKB-KW"/>
</dbReference>
<feature type="region of interest" description="Disordered" evidence="8">
    <location>
        <begin position="503"/>
        <end position="529"/>
    </location>
</feature>
<feature type="domain" description="AAA+ ATPase" evidence="9">
    <location>
        <begin position="278"/>
        <end position="424"/>
    </location>
</feature>
<dbReference type="EMBL" id="CM010725">
    <property type="protein sequence ID" value="RZC85096.1"/>
    <property type="molecule type" value="Genomic_DNA"/>
</dbReference>
<comment type="similarity">
    <text evidence="2">Belongs to the AAA ATPase family. BCS1 subfamily.</text>
</comment>
<keyword evidence="3 7" id="KW-0547">Nucleotide-binding</keyword>
<dbReference type="CDD" id="cd19510">
    <property type="entry name" value="RecA-like_BCS1"/>
    <property type="match status" value="1"/>
</dbReference>
<comment type="catalytic activity">
    <reaction evidence="6">
        <text>ATP + H2O = ADP + phosphate + H(+)</text>
        <dbReference type="Rhea" id="RHEA:13065"/>
        <dbReference type="ChEBI" id="CHEBI:15377"/>
        <dbReference type="ChEBI" id="CHEBI:15378"/>
        <dbReference type="ChEBI" id="CHEBI:30616"/>
        <dbReference type="ChEBI" id="CHEBI:43474"/>
        <dbReference type="ChEBI" id="CHEBI:456216"/>
    </reaction>
</comment>
<feature type="non-terminal residue" evidence="10">
    <location>
        <position position="603"/>
    </location>
</feature>
<dbReference type="InterPro" id="IPR003959">
    <property type="entry name" value="ATPase_AAA_core"/>
</dbReference>
<keyword evidence="5" id="KW-0460">Magnesium</keyword>
<feature type="compositionally biased region" description="Basic and acidic residues" evidence="8">
    <location>
        <begin position="503"/>
        <end position="521"/>
    </location>
</feature>
<dbReference type="Gene3D" id="3.40.50.300">
    <property type="entry name" value="P-loop containing nucleotide triphosphate hydrolases"/>
    <property type="match status" value="1"/>
</dbReference>
<dbReference type="Pfam" id="PF25568">
    <property type="entry name" value="AAA_lid_At3g28540"/>
    <property type="match status" value="1"/>
</dbReference>
<evidence type="ECO:0000313" key="10">
    <source>
        <dbReference type="EMBL" id="RZC85096.1"/>
    </source>
</evidence>
<evidence type="ECO:0000259" key="9">
    <source>
        <dbReference type="SMART" id="SM00382"/>
    </source>
</evidence>
<dbReference type="GO" id="GO:0006950">
    <property type="term" value="P:response to stress"/>
    <property type="evidence" value="ECO:0007669"/>
    <property type="project" value="UniProtKB-ARBA"/>
</dbReference>
<organism evidence="10 11">
    <name type="scientific">Papaver somniferum</name>
    <name type="common">Opium poppy</name>
    <dbReference type="NCBI Taxonomy" id="3469"/>
    <lineage>
        <taxon>Eukaryota</taxon>
        <taxon>Viridiplantae</taxon>
        <taxon>Streptophyta</taxon>
        <taxon>Embryophyta</taxon>
        <taxon>Tracheophyta</taxon>
        <taxon>Spermatophyta</taxon>
        <taxon>Magnoliopsida</taxon>
        <taxon>Ranunculales</taxon>
        <taxon>Papaveraceae</taxon>
        <taxon>Papaveroideae</taxon>
        <taxon>Papaver</taxon>
    </lineage>
</organism>
<dbReference type="Gene3D" id="6.10.280.40">
    <property type="match status" value="1"/>
</dbReference>
<dbReference type="OMA" id="WVIIFTT"/>
<keyword evidence="11" id="KW-1185">Reference proteome</keyword>
<evidence type="ECO:0000256" key="8">
    <source>
        <dbReference type="SAM" id="MobiDB-lite"/>
    </source>
</evidence>
<proteinExistence type="inferred from homology"/>
<dbReference type="SUPFAM" id="SSF52540">
    <property type="entry name" value="P-loop containing nucleoside triphosphate hydrolases"/>
    <property type="match status" value="1"/>
</dbReference>
<dbReference type="InterPro" id="IPR027417">
    <property type="entry name" value="P-loop_NTPase"/>
</dbReference>
<dbReference type="AlphaFoldDB" id="A0A4Y7LIQ8"/>
<reference evidence="10 11" key="1">
    <citation type="journal article" date="2018" name="Science">
        <title>The opium poppy genome and morphinan production.</title>
        <authorList>
            <person name="Guo L."/>
            <person name="Winzer T."/>
            <person name="Yang X."/>
            <person name="Li Y."/>
            <person name="Ning Z."/>
            <person name="He Z."/>
            <person name="Teodor R."/>
            <person name="Lu Y."/>
            <person name="Bowser T.A."/>
            <person name="Graham I.A."/>
            <person name="Ye K."/>
        </authorList>
    </citation>
    <scope>NUCLEOTIDE SEQUENCE [LARGE SCALE GENOMIC DNA]</scope>
    <source>
        <strain evidence="11">cv. HN1</strain>
        <tissue evidence="10">Leaves</tissue>
    </source>
</reference>
<evidence type="ECO:0000256" key="3">
    <source>
        <dbReference type="ARBA" id="ARBA00022741"/>
    </source>
</evidence>
<dbReference type="SMART" id="SM00382">
    <property type="entry name" value="AAA"/>
    <property type="match status" value="1"/>
</dbReference>
<name>A0A4Y7LIQ8_PAPSO</name>
<dbReference type="GO" id="GO:0016887">
    <property type="term" value="F:ATP hydrolysis activity"/>
    <property type="evidence" value="ECO:0007669"/>
    <property type="project" value="InterPro"/>
</dbReference>
<protein>
    <recommendedName>
        <fullName evidence="9">AAA+ ATPase domain-containing protein</fullName>
    </recommendedName>
</protein>
<dbReference type="InterPro" id="IPR003960">
    <property type="entry name" value="ATPase_AAA_CS"/>
</dbReference>
<gene>
    <name evidence="10" type="ORF">C5167_047877</name>
</gene>
<evidence type="ECO:0000256" key="2">
    <source>
        <dbReference type="ARBA" id="ARBA00007448"/>
    </source>
</evidence>
<dbReference type="Gramene" id="RZC85096">
    <property type="protein sequence ID" value="RZC85096"/>
    <property type="gene ID" value="C5167_047877"/>
</dbReference>
<dbReference type="Pfam" id="PF14363">
    <property type="entry name" value="AAA_assoc"/>
    <property type="match status" value="1"/>
</dbReference>
<evidence type="ECO:0000256" key="1">
    <source>
        <dbReference type="ARBA" id="ARBA00001946"/>
    </source>
</evidence>
<dbReference type="PROSITE" id="PS00674">
    <property type="entry name" value="AAA"/>
    <property type="match status" value="1"/>
</dbReference>
<dbReference type="InterPro" id="IPR050747">
    <property type="entry name" value="Mitochondrial_chaperone_BCS1"/>
</dbReference>
<dbReference type="STRING" id="3469.A0A4Y7LIQ8"/>
<evidence type="ECO:0000256" key="5">
    <source>
        <dbReference type="ARBA" id="ARBA00022842"/>
    </source>
</evidence>
<dbReference type="InterPro" id="IPR025753">
    <property type="entry name" value="AAA_N_dom"/>
</dbReference>
<evidence type="ECO:0000256" key="6">
    <source>
        <dbReference type="ARBA" id="ARBA00049360"/>
    </source>
</evidence>
<dbReference type="InterPro" id="IPR003593">
    <property type="entry name" value="AAA+_ATPase"/>
</dbReference>
<evidence type="ECO:0000313" key="11">
    <source>
        <dbReference type="Proteomes" id="UP000316621"/>
    </source>
</evidence>
<dbReference type="Proteomes" id="UP000316621">
    <property type="component" value="Chromosome 11"/>
</dbReference>
<evidence type="ECO:0000256" key="7">
    <source>
        <dbReference type="RuleBase" id="RU003651"/>
    </source>
</evidence>
<keyword evidence="4 7" id="KW-0067">ATP-binding</keyword>
<dbReference type="PANTHER" id="PTHR23070">
    <property type="entry name" value="BCS1 AAA-TYPE ATPASE"/>
    <property type="match status" value="1"/>
</dbReference>
<comment type="cofactor">
    <cofactor evidence="1">
        <name>Mg(2+)</name>
        <dbReference type="ChEBI" id="CHEBI:18420"/>
    </cofactor>
</comment>
<accession>A0A4Y7LIQ8</accession>
<dbReference type="Pfam" id="PF00004">
    <property type="entry name" value="AAA"/>
    <property type="match status" value="1"/>
</dbReference>
<sequence length="603" mass="67592">MFPGMGGSSFPSTSMMFQYYASFTGLMMMITTAINTYVPDQVRIYIVKFVRNIFYGRKNAPNTMTVAIKEFQGGAGGVHNQVFEAAETYLNTKISPTMKGLEFSKSAKDKKVNISVNKRSQYIEDEFEGVKLSWRMVGGTSNNSSASNNRIRQPMMHRPGYSDAFFQDPSESNEESPTRFELIFDEKHYEKIVESYIPYILKKAKELNDANTTLKLWSSGGSDPYSGRGPGVGGGVNLQHPSTFQTLALDPDLKKEIIDDLDRFVRRRDFYTKVGKAWKRGYLLYGPPGTGKSSLVAAMANYLNFDVYDLELTNIRSNSQLRSVLLGTKNRSILLIEDIDCSAEMRDRSKTEDQFDEYGRPYRAKQSRNPDLTLSGLLNFIDGIWSSCGDERIIIFTTNHKDKLDPALLRPGRMDKHIHLSYITAPGFRILASNYLSIEEHHLFGEIEELLQASQTTPAEVAEELMVSDDANVSLTGLVQFLKRKIVEAKQLKEEEVQKALEKSLEEEKDQKETKDEEPKKTRSGTCSKCGSIKPPPGFYSASAFVDSFSSILLVHGQHNPQGNATVFAPIDLRVVVCPVCAAAISTALEKPQLSSMDKMQII</sequence>